<dbReference type="GO" id="GO:0005634">
    <property type="term" value="C:nucleus"/>
    <property type="evidence" value="ECO:0000318"/>
    <property type="project" value="GO_Central"/>
</dbReference>
<dbReference type="InterPro" id="IPR002589">
    <property type="entry name" value="Macro_dom"/>
</dbReference>
<feature type="compositionally biased region" description="Basic and acidic residues" evidence="1">
    <location>
        <begin position="667"/>
        <end position="708"/>
    </location>
</feature>
<proteinExistence type="predicted"/>
<evidence type="ECO:0000259" key="2">
    <source>
        <dbReference type="PROSITE" id="PS51154"/>
    </source>
</evidence>
<evidence type="ECO:0000256" key="1">
    <source>
        <dbReference type="SAM" id="MobiDB-lite"/>
    </source>
</evidence>
<keyword evidence="4" id="KW-1185">Reference proteome</keyword>
<dbReference type="Gene3D" id="3.40.50.300">
    <property type="entry name" value="P-loop containing nucleotide triphosphate hydrolases"/>
    <property type="match status" value="1"/>
</dbReference>
<dbReference type="PROSITE" id="PS51154">
    <property type="entry name" value="MACRO"/>
    <property type="match status" value="1"/>
</dbReference>
<reference evidence="3 4" key="1">
    <citation type="journal article" date="2014" name="Nat. Commun.">
        <title>Klebsormidium flaccidum genome reveals primary factors for plant terrestrial adaptation.</title>
        <authorList>
            <person name="Hori K."/>
            <person name="Maruyama F."/>
            <person name="Fujisawa T."/>
            <person name="Togashi T."/>
            <person name="Yamamoto N."/>
            <person name="Seo M."/>
            <person name="Sato S."/>
            <person name="Yamada T."/>
            <person name="Mori H."/>
            <person name="Tajima N."/>
            <person name="Moriyama T."/>
            <person name="Ikeuchi M."/>
            <person name="Watanabe M."/>
            <person name="Wada H."/>
            <person name="Kobayashi K."/>
            <person name="Saito M."/>
            <person name="Masuda T."/>
            <person name="Sasaki-Sekimoto Y."/>
            <person name="Mashiguchi K."/>
            <person name="Awai K."/>
            <person name="Shimojima M."/>
            <person name="Masuda S."/>
            <person name="Iwai M."/>
            <person name="Nobusawa T."/>
            <person name="Narise T."/>
            <person name="Kondo S."/>
            <person name="Saito H."/>
            <person name="Sato R."/>
            <person name="Murakawa M."/>
            <person name="Ihara Y."/>
            <person name="Oshima-Yamada Y."/>
            <person name="Ohtaka K."/>
            <person name="Satoh M."/>
            <person name="Sonobe K."/>
            <person name="Ishii M."/>
            <person name="Ohtani R."/>
            <person name="Kanamori-Sato M."/>
            <person name="Honoki R."/>
            <person name="Miyazaki D."/>
            <person name="Mochizuki H."/>
            <person name="Umetsu J."/>
            <person name="Higashi K."/>
            <person name="Shibata D."/>
            <person name="Kamiya Y."/>
            <person name="Sato N."/>
            <person name="Nakamura Y."/>
            <person name="Tabata S."/>
            <person name="Ida S."/>
            <person name="Kurokawa K."/>
            <person name="Ohta H."/>
        </authorList>
    </citation>
    <scope>NUCLEOTIDE SEQUENCE [LARGE SCALE GENOMIC DNA]</scope>
    <source>
        <strain evidence="3 4">NIES-2285</strain>
    </source>
</reference>
<dbReference type="OrthoDB" id="3512845at2759"/>
<evidence type="ECO:0000313" key="4">
    <source>
        <dbReference type="Proteomes" id="UP000054558"/>
    </source>
</evidence>
<dbReference type="SUPFAM" id="SSF52540">
    <property type="entry name" value="P-loop containing nucleoside triphosphate hydrolases"/>
    <property type="match status" value="1"/>
</dbReference>
<accession>A0A1Y1IDX4</accession>
<dbReference type="Pfam" id="PF13671">
    <property type="entry name" value="AAA_33"/>
    <property type="match status" value="1"/>
</dbReference>
<dbReference type="SUPFAM" id="SSF52949">
    <property type="entry name" value="Macro domain-like"/>
    <property type="match status" value="1"/>
</dbReference>
<dbReference type="STRING" id="105231.A0A1Y1IDX4"/>
<dbReference type="Pfam" id="PF11969">
    <property type="entry name" value="DcpS_C"/>
    <property type="match status" value="1"/>
</dbReference>
<dbReference type="Gene3D" id="3.30.428.10">
    <property type="entry name" value="HIT-like"/>
    <property type="match status" value="1"/>
</dbReference>
<dbReference type="FunFam" id="3.30.428.10:FF:000004">
    <property type="entry name" value="aprataxin isoform X2"/>
    <property type="match status" value="1"/>
</dbReference>
<dbReference type="PANTHER" id="PTHR12486:SF4">
    <property type="entry name" value="APRATAXIN"/>
    <property type="match status" value="1"/>
</dbReference>
<organism evidence="3 4">
    <name type="scientific">Klebsormidium nitens</name>
    <name type="common">Green alga</name>
    <name type="synonym">Ulothrix nitens</name>
    <dbReference type="NCBI Taxonomy" id="105231"/>
    <lineage>
        <taxon>Eukaryota</taxon>
        <taxon>Viridiplantae</taxon>
        <taxon>Streptophyta</taxon>
        <taxon>Klebsormidiophyceae</taxon>
        <taxon>Klebsormidiales</taxon>
        <taxon>Klebsormidiaceae</taxon>
        <taxon>Klebsormidium</taxon>
    </lineage>
</organism>
<feature type="compositionally biased region" description="Basic and acidic residues" evidence="1">
    <location>
        <begin position="739"/>
        <end position="758"/>
    </location>
</feature>
<dbReference type="GO" id="GO:0003725">
    <property type="term" value="F:double-stranded RNA binding"/>
    <property type="evidence" value="ECO:0000318"/>
    <property type="project" value="GO_Central"/>
</dbReference>
<feature type="region of interest" description="Disordered" evidence="1">
    <location>
        <begin position="660"/>
        <end position="795"/>
    </location>
</feature>
<dbReference type="Gene3D" id="3.40.220.10">
    <property type="entry name" value="Leucine Aminopeptidase, subunit E, domain 1"/>
    <property type="match status" value="1"/>
</dbReference>
<feature type="compositionally biased region" description="Basic and acidic residues" evidence="1">
    <location>
        <begin position="716"/>
        <end position="726"/>
    </location>
</feature>
<dbReference type="InterPro" id="IPR032566">
    <property type="entry name" value="Znf-C2HE"/>
</dbReference>
<dbReference type="OMA" id="QDFNSKH"/>
<gene>
    <name evidence="3" type="ORF">KFL_004050070</name>
</gene>
<name>A0A1Y1IDX4_KLENI</name>
<dbReference type="GO" id="GO:0003697">
    <property type="term" value="F:single-stranded DNA binding"/>
    <property type="evidence" value="ECO:0000318"/>
    <property type="project" value="GO_Central"/>
</dbReference>
<dbReference type="Pfam" id="PF16278">
    <property type="entry name" value="zf-C2HE"/>
    <property type="match status" value="1"/>
</dbReference>
<dbReference type="GO" id="GO:1990165">
    <property type="term" value="F:single-strand break-containing DNA binding"/>
    <property type="evidence" value="ECO:0000318"/>
    <property type="project" value="GO_Central"/>
</dbReference>
<sequence length="997" mass="105730">MQFSHPPENPPPVEDNAALLDFNDVDLIAKQAALLADFEAKRLSVSPAQLKTPIKRGNERRLVAQNGFVQNGTLPRSPPGSASHGPKLPLMLILGGPPGSGKSTFSDALVRQADVPWTRVCQDIAAGGARGTRQQCLKQAKNALLSQRCVIIDRCNIDRDQRADFVALAKSMRIPVHALFLDLPFQLVVQRAAARVGHEGGVEGAMAEGIIRRFIRTKEMPSLLEGFTSVRVCKTDMDVQTAFNEYKTIGTGGTAHAVRQQGPFSDGAVRDFGVPEIGSRPFEGQTDNQSAREGAFGAAASAGDTRPFWGGRNGGFGDDVSTGGARGRTESGFGGASRNGGSYVVDDPMDIDAPERRGISAEPAELSHGGSASDAGKVNGKRKIDDASNGFSTRGGGDGGERASGEPGQGFTNGGDGERVSLGNGRAAPSFRGGAESSGAGGALETPGKASSSEGAGSHPACFRLAFPSISTADFMFDHERAADVIVDEVSAFLERTRADLHLMLVDLSGESDIVRRVRGAAERKGLDFGAGKRFEIRGADITKLRTGGAPESQVLANATNWRLKPGGGGVNASIYSAAGRAFVQATKAQGESLAPGAALPVELPPASPLRSQEGVTHVIHVLGPNMNPQRPNCLNGDYEAGVRLLRQAYRALFETFSSLASGRGSEPGERREGAGERRGVTEGENLRKGLGTDRGSEGFERGVKEASLEAGPSRAEAKGSAEKGKPVNAFAIMMQSAKKRESSGGAKGTEDGKKTRTEGNPVARESAPSAKPDAKPGAKPEATPSRGGGGWAGKGGWSEALRDVALRPDRHQDEVLDEEGGAVVIKDLYHKAKVHYLVLACADGLDTPYDLGREHLSLLEQMVKLGRRWAARASESDPDLRFRFGFHTEPSMRQVHLHVISQDFESEHLKNKKHWNSFTTPFFRDATAVIAEIETDGQLSRPTADATDGLLKKELRCHRCRCVQPNIPRLKAHIRACDAPLPGEVVSSSDVVGTVD</sequence>
<dbReference type="GO" id="GO:0030983">
    <property type="term" value="F:mismatched DNA binding"/>
    <property type="evidence" value="ECO:0000318"/>
    <property type="project" value="GO_Central"/>
</dbReference>
<dbReference type="PANTHER" id="PTHR12486">
    <property type="entry name" value="APRATAXIN-RELATED"/>
    <property type="match status" value="1"/>
</dbReference>
<feature type="region of interest" description="Disordered" evidence="1">
    <location>
        <begin position="301"/>
        <end position="457"/>
    </location>
</feature>
<dbReference type="GO" id="GO:0033699">
    <property type="term" value="F:DNA 5'-adenosine monophosphate hydrolase activity"/>
    <property type="evidence" value="ECO:0000318"/>
    <property type="project" value="GO_Central"/>
</dbReference>
<dbReference type="InterPro" id="IPR027417">
    <property type="entry name" value="P-loop_NTPase"/>
</dbReference>
<feature type="domain" description="Macro" evidence="2">
    <location>
        <begin position="522"/>
        <end position="838"/>
    </location>
</feature>
<dbReference type="Proteomes" id="UP000054558">
    <property type="component" value="Unassembled WGS sequence"/>
</dbReference>
<dbReference type="SUPFAM" id="SSF54197">
    <property type="entry name" value="HIT-like"/>
    <property type="match status" value="1"/>
</dbReference>
<dbReference type="EMBL" id="DF237354">
    <property type="protein sequence ID" value="GAQ88162.1"/>
    <property type="molecule type" value="Genomic_DNA"/>
</dbReference>
<dbReference type="InterPro" id="IPR043472">
    <property type="entry name" value="Macro_dom-like"/>
</dbReference>
<dbReference type="InterPro" id="IPR036265">
    <property type="entry name" value="HIT-like_sf"/>
</dbReference>
<dbReference type="AlphaFoldDB" id="A0A1Y1IDX4"/>
<protein>
    <recommendedName>
        <fullName evidence="2">Macro domain-containing protein</fullName>
    </recommendedName>
</protein>
<evidence type="ECO:0000313" key="3">
    <source>
        <dbReference type="EMBL" id="GAQ88162.1"/>
    </source>
</evidence>
<dbReference type="GO" id="GO:0000012">
    <property type="term" value="P:single strand break repair"/>
    <property type="evidence" value="ECO:0000318"/>
    <property type="project" value="GO_Central"/>
</dbReference>